<gene>
    <name evidence="5" type="ORF">ALGA_1837</name>
</gene>
<reference evidence="5 6" key="1">
    <citation type="journal article" date="2018" name="Mar. Genomics">
        <title>Complete genome sequence of Marinifilaceae bacterium strain SPP2, isolated from the Antarctic marine sediment.</title>
        <authorList>
            <person name="Watanabe M."/>
            <person name="Kojima H."/>
            <person name="Fukui M."/>
        </authorList>
    </citation>
    <scope>NUCLEOTIDE SEQUENCE [LARGE SCALE GENOMIC DNA]</scope>
    <source>
        <strain evidence="5 6">SPP2</strain>
    </source>
</reference>
<dbReference type="Proteomes" id="UP000218267">
    <property type="component" value="Chromosome"/>
</dbReference>
<dbReference type="OrthoDB" id="9778383at2"/>
<dbReference type="PANTHER" id="PTHR43272:SF33">
    <property type="entry name" value="AMP-BINDING DOMAIN-CONTAINING PROTEIN-RELATED"/>
    <property type="match status" value="1"/>
</dbReference>
<dbReference type="Gene3D" id="3.40.50.12780">
    <property type="entry name" value="N-terminal domain of ligase-like"/>
    <property type="match status" value="1"/>
</dbReference>
<accession>A0A1Y1CIJ4</accession>
<comment type="catalytic activity">
    <reaction evidence="3">
        <text>a long-chain fatty acid + ATP + CoA = a long-chain fatty acyl-CoA + AMP + diphosphate</text>
        <dbReference type="Rhea" id="RHEA:15421"/>
        <dbReference type="ChEBI" id="CHEBI:30616"/>
        <dbReference type="ChEBI" id="CHEBI:33019"/>
        <dbReference type="ChEBI" id="CHEBI:57287"/>
        <dbReference type="ChEBI" id="CHEBI:57560"/>
        <dbReference type="ChEBI" id="CHEBI:83139"/>
        <dbReference type="ChEBI" id="CHEBI:456215"/>
        <dbReference type="EC" id="6.2.1.3"/>
    </reaction>
    <physiologicalReaction direction="left-to-right" evidence="3">
        <dbReference type="Rhea" id="RHEA:15422"/>
    </physiologicalReaction>
</comment>
<keyword evidence="1" id="KW-0547">Nucleotide-binding</keyword>
<dbReference type="PROSITE" id="PS00455">
    <property type="entry name" value="AMP_BINDING"/>
    <property type="match status" value="1"/>
</dbReference>
<dbReference type="Pfam" id="PF23562">
    <property type="entry name" value="AMP-binding_C_3"/>
    <property type="match status" value="1"/>
</dbReference>
<evidence type="ECO:0000256" key="1">
    <source>
        <dbReference type="ARBA" id="ARBA00022741"/>
    </source>
</evidence>
<proteinExistence type="predicted"/>
<evidence type="ECO:0000259" key="4">
    <source>
        <dbReference type="Pfam" id="PF00501"/>
    </source>
</evidence>
<evidence type="ECO:0000313" key="6">
    <source>
        <dbReference type="Proteomes" id="UP000218267"/>
    </source>
</evidence>
<dbReference type="InterPro" id="IPR000873">
    <property type="entry name" value="AMP-dep_synth/lig_dom"/>
</dbReference>
<dbReference type="Pfam" id="PF00501">
    <property type="entry name" value="AMP-binding"/>
    <property type="match status" value="1"/>
</dbReference>
<dbReference type="PANTHER" id="PTHR43272">
    <property type="entry name" value="LONG-CHAIN-FATTY-ACID--COA LIGASE"/>
    <property type="match status" value="1"/>
</dbReference>
<dbReference type="RefSeq" id="WP_096429074.1">
    <property type="nucleotide sequence ID" value="NZ_AP018042.1"/>
</dbReference>
<evidence type="ECO:0000313" key="5">
    <source>
        <dbReference type="EMBL" id="BAX80209.1"/>
    </source>
</evidence>
<keyword evidence="2" id="KW-0067">ATP-binding</keyword>
<dbReference type="InterPro" id="IPR042099">
    <property type="entry name" value="ANL_N_sf"/>
</dbReference>
<dbReference type="InterPro" id="IPR045851">
    <property type="entry name" value="AMP-bd_C_sf"/>
</dbReference>
<name>A0A1Y1CIJ4_9BACT</name>
<dbReference type="GO" id="GO:0004467">
    <property type="term" value="F:long-chain fatty acid-CoA ligase activity"/>
    <property type="evidence" value="ECO:0007669"/>
    <property type="project" value="UniProtKB-EC"/>
</dbReference>
<protein>
    <submittedName>
        <fullName evidence="5">Long-chain-fatty-acid--CoA ligase</fullName>
    </submittedName>
</protein>
<keyword evidence="5" id="KW-0436">Ligase</keyword>
<organism evidence="5 6">
    <name type="scientific">Labilibaculum antarcticum</name>
    <dbReference type="NCBI Taxonomy" id="1717717"/>
    <lineage>
        <taxon>Bacteria</taxon>
        <taxon>Pseudomonadati</taxon>
        <taxon>Bacteroidota</taxon>
        <taxon>Bacteroidia</taxon>
        <taxon>Marinilabiliales</taxon>
        <taxon>Marinifilaceae</taxon>
        <taxon>Labilibaculum</taxon>
    </lineage>
</organism>
<dbReference type="Gene3D" id="3.30.300.30">
    <property type="match status" value="1"/>
</dbReference>
<dbReference type="AlphaFoldDB" id="A0A1Y1CIJ4"/>
<feature type="domain" description="AMP-dependent synthetase/ligase" evidence="4">
    <location>
        <begin position="16"/>
        <end position="405"/>
    </location>
</feature>
<dbReference type="GO" id="GO:0016020">
    <property type="term" value="C:membrane"/>
    <property type="evidence" value="ECO:0007669"/>
    <property type="project" value="TreeGrafter"/>
</dbReference>
<evidence type="ECO:0000256" key="2">
    <source>
        <dbReference type="ARBA" id="ARBA00022840"/>
    </source>
</evidence>
<keyword evidence="6" id="KW-1185">Reference proteome</keyword>
<dbReference type="KEGG" id="mbas:ALGA_1837"/>
<dbReference type="InterPro" id="IPR020845">
    <property type="entry name" value="AMP-binding_CS"/>
</dbReference>
<sequence length="552" mass="62937">MNQNKLIHSISKTIDKNWEQPAFTNYQKDTITYQEVAQRIQWMHLLFKELGIKKGDKIAVIGRNLNNWAVTYLGTITYGAIIVPILPDFNSSDIHHIINHSESKLLFTTENIFNKIDDSKIEKLKGIISLDDFEVFCSSCDKLKKAVTKSKEESLKKELNKDKLDYANPKNEDIAVLSYTSGTSGFSKGVMLAYESLYSNVQIGFDYIDLRPGDKVVSFLPLAHVFGCLFEFLTEFCCGCHVTFLSRVPTPQLITKAFQEVQPRLICLVPLIMEKIYKKRILPVLESRRVKLMLKIPLLEKKIYKKIRNSLIETFGGNFIEVIIGGAALNKEVEDFLMKIEFPFTIGYGMTECGPLISYSPNTSFRSHSCGKIVDRMQVRIKSDDPFTIVGEIQVKGSNVMKGYYKNPEATKEVLSKDAWLGTGDLGIIDKDNNIYIKGRSKNMLLGSSGQNIYPEEIEASLNNMPFIQESIITDDKDHKLIALIYPDYEACDAEGLTKDEITEALNKDTQILNKSFPAYMKISRVIVFPEEFKKTPKRNIKRYLYTSLYHE</sequence>
<dbReference type="GO" id="GO:0005524">
    <property type="term" value="F:ATP binding"/>
    <property type="evidence" value="ECO:0007669"/>
    <property type="project" value="UniProtKB-KW"/>
</dbReference>
<dbReference type="EMBL" id="AP018042">
    <property type="protein sequence ID" value="BAX80209.1"/>
    <property type="molecule type" value="Genomic_DNA"/>
</dbReference>
<evidence type="ECO:0000256" key="3">
    <source>
        <dbReference type="ARBA" id="ARBA00024484"/>
    </source>
</evidence>
<reference evidence="6" key="2">
    <citation type="journal article" date="2020" name="Antonie Van Leeuwenhoek">
        <title>Labilibaculum antarcticum sp. nov., a novel facultative anaerobic, psychrotorelant bacterium isolated from marine sediment of Antarctica.</title>
        <authorList>
            <person name="Watanabe M."/>
            <person name="Kojima H."/>
            <person name="Fukui M."/>
        </authorList>
    </citation>
    <scope>NUCLEOTIDE SEQUENCE [LARGE SCALE GENOMIC DNA]</scope>
    <source>
        <strain evidence="6">SPP2</strain>
    </source>
</reference>
<dbReference type="SUPFAM" id="SSF56801">
    <property type="entry name" value="Acetyl-CoA synthetase-like"/>
    <property type="match status" value="1"/>
</dbReference>